<feature type="region of interest" description="Disordered" evidence="1">
    <location>
        <begin position="462"/>
        <end position="547"/>
    </location>
</feature>
<feature type="transmembrane region" description="Helical" evidence="2">
    <location>
        <begin position="298"/>
        <end position="316"/>
    </location>
</feature>
<evidence type="ECO:0000313" key="4">
    <source>
        <dbReference type="Proteomes" id="UP000008066"/>
    </source>
</evidence>
<protein>
    <submittedName>
        <fullName evidence="3">Uncharacterized protein</fullName>
    </submittedName>
</protein>
<gene>
    <name evidence="3" type="ORF">CTHT_0049170</name>
</gene>
<feature type="compositionally biased region" description="Pro residues" evidence="1">
    <location>
        <begin position="401"/>
        <end position="416"/>
    </location>
</feature>
<keyword evidence="4" id="KW-1185">Reference proteome</keyword>
<evidence type="ECO:0000313" key="3">
    <source>
        <dbReference type="EMBL" id="EGS19456.1"/>
    </source>
</evidence>
<sequence>MIPPDDIERLALPYLAMLRSQRSWMASFAILGALIAQLPAVFCQTTSTSEEPYWTITSYRIESVSTSYFTYDGTVFTATYGRMYEIAPTATPTASPTSTTTWSYSDYLIKTLYLPPGAVPESDIVKSSTYTAGDNRVTDFVVEVTYTAPSSCPTQFAITTLTEVYIPIAVRPHLTPTKTVTESGYITVVSAYLNPTDVPPKELNPTNDWKYTKYIEQCSLPPAFQTGTSSSDGGSSGSSSSGGGWRSGTTTQVCSVLTGCTTLRTWIIVVATLIPALFLLGFVESFLWFRRLMLGKSALRLGTVCWCLISLWFILLTRKQSARSAQDQAVLKEKWAALTFGQKIKYWFKWGFRHRYPVDLLGDPDAPAAPPADATGAVPHPSGPGAPPTPSMNGEKFDNQTPPPQSQNMYMPPPYSQHPHMQPGQSYPPPQPGQLYPTPYQGAPPQDYAAVTVQGYWAPATQPGQPMIPPVAEMPGSSTQPSELDGQQQQWSQPPCALGPSSAPTGVGTMAVSPISQPTPSPPVGQPGYFAPPPPPGQQGQQGQGSQ</sequence>
<feature type="compositionally biased region" description="Polar residues" evidence="1">
    <location>
        <begin position="476"/>
        <end position="493"/>
    </location>
</feature>
<proteinExistence type="predicted"/>
<feature type="region of interest" description="Disordered" evidence="1">
    <location>
        <begin position="367"/>
        <end position="446"/>
    </location>
</feature>
<dbReference type="HOGENOM" id="CLU_032745_0_0_1"/>
<dbReference type="AlphaFoldDB" id="G0SB76"/>
<dbReference type="eggNOG" id="ENOG502SNJZ">
    <property type="taxonomic scope" value="Eukaryota"/>
</dbReference>
<feature type="transmembrane region" description="Helical" evidence="2">
    <location>
        <begin position="24"/>
        <end position="42"/>
    </location>
</feature>
<dbReference type="KEGG" id="cthr:CTHT_0049170"/>
<accession>G0SB76</accession>
<feature type="compositionally biased region" description="Pro residues" evidence="1">
    <location>
        <begin position="381"/>
        <end position="390"/>
    </location>
</feature>
<evidence type="ECO:0000256" key="2">
    <source>
        <dbReference type="SAM" id="Phobius"/>
    </source>
</evidence>
<feature type="compositionally biased region" description="Pro residues" evidence="1">
    <location>
        <begin position="517"/>
        <end position="537"/>
    </location>
</feature>
<dbReference type="GeneID" id="18258955"/>
<keyword evidence="2" id="KW-0472">Membrane</keyword>
<dbReference type="EMBL" id="GL988044">
    <property type="protein sequence ID" value="EGS19456.1"/>
    <property type="molecule type" value="Genomic_DNA"/>
</dbReference>
<dbReference type="OrthoDB" id="3795566at2759"/>
<dbReference type="Proteomes" id="UP000008066">
    <property type="component" value="Unassembled WGS sequence"/>
</dbReference>
<keyword evidence="2" id="KW-1133">Transmembrane helix</keyword>
<dbReference type="RefSeq" id="XP_006695278.1">
    <property type="nucleotide sequence ID" value="XM_006695215.1"/>
</dbReference>
<dbReference type="STRING" id="759272.G0SB76"/>
<feature type="compositionally biased region" description="Low complexity" evidence="1">
    <location>
        <begin position="367"/>
        <end position="380"/>
    </location>
</feature>
<feature type="region of interest" description="Disordered" evidence="1">
    <location>
        <begin position="226"/>
        <end position="247"/>
    </location>
</feature>
<feature type="transmembrane region" description="Helical" evidence="2">
    <location>
        <begin position="266"/>
        <end position="289"/>
    </location>
</feature>
<name>G0SB76_CHATD</name>
<feature type="compositionally biased region" description="Gly residues" evidence="1">
    <location>
        <begin position="234"/>
        <end position="246"/>
    </location>
</feature>
<reference evidence="3 4" key="1">
    <citation type="journal article" date="2011" name="Cell">
        <title>Insight into structure and assembly of the nuclear pore complex by utilizing the genome of a eukaryotic thermophile.</title>
        <authorList>
            <person name="Amlacher S."/>
            <person name="Sarges P."/>
            <person name="Flemming D."/>
            <person name="van Noort V."/>
            <person name="Kunze R."/>
            <person name="Devos D.P."/>
            <person name="Arumugam M."/>
            <person name="Bork P."/>
            <person name="Hurt E."/>
        </authorList>
    </citation>
    <scope>NUCLEOTIDE SEQUENCE [LARGE SCALE GENOMIC DNA]</scope>
    <source>
        <strain evidence="4">DSM 1495 / CBS 144.50 / IMI 039719</strain>
    </source>
</reference>
<evidence type="ECO:0000256" key="1">
    <source>
        <dbReference type="SAM" id="MobiDB-lite"/>
    </source>
</evidence>
<organism evidence="4">
    <name type="scientific">Chaetomium thermophilum (strain DSM 1495 / CBS 144.50 / IMI 039719)</name>
    <name type="common">Thermochaetoides thermophila</name>
    <dbReference type="NCBI Taxonomy" id="759272"/>
    <lineage>
        <taxon>Eukaryota</taxon>
        <taxon>Fungi</taxon>
        <taxon>Dikarya</taxon>
        <taxon>Ascomycota</taxon>
        <taxon>Pezizomycotina</taxon>
        <taxon>Sordariomycetes</taxon>
        <taxon>Sordariomycetidae</taxon>
        <taxon>Sordariales</taxon>
        <taxon>Chaetomiaceae</taxon>
        <taxon>Thermochaetoides</taxon>
    </lineage>
</organism>
<keyword evidence="2" id="KW-0812">Transmembrane</keyword>